<keyword evidence="5" id="KW-1185">Reference proteome</keyword>
<dbReference type="InterPro" id="IPR021858">
    <property type="entry name" value="Fun_TF"/>
</dbReference>
<dbReference type="SMART" id="SM00066">
    <property type="entry name" value="GAL4"/>
    <property type="match status" value="1"/>
</dbReference>
<dbReference type="InterPro" id="IPR036864">
    <property type="entry name" value="Zn2-C6_fun-type_DNA-bd_sf"/>
</dbReference>
<dbReference type="OrthoDB" id="5419315at2759"/>
<feature type="compositionally biased region" description="Low complexity" evidence="3">
    <location>
        <begin position="37"/>
        <end position="55"/>
    </location>
</feature>
<dbReference type="SUPFAM" id="SSF57701">
    <property type="entry name" value="Zn2/Cys6 DNA-binding domain"/>
    <property type="match status" value="1"/>
</dbReference>
<dbReference type="InterPro" id="IPR001138">
    <property type="entry name" value="Zn2Cys6_DnaBD"/>
</dbReference>
<dbReference type="AlphaFoldDB" id="A0A1E3IL89"/>
<dbReference type="GO" id="GO:0005634">
    <property type="term" value="C:nucleus"/>
    <property type="evidence" value="ECO:0007669"/>
    <property type="project" value="UniProtKB-SubCell"/>
</dbReference>
<dbReference type="EMBL" id="CP143788">
    <property type="protein sequence ID" value="WVN89493.1"/>
    <property type="molecule type" value="Genomic_DNA"/>
</dbReference>
<dbReference type="KEGG" id="cdep:91088928"/>
<reference evidence="4" key="2">
    <citation type="journal article" date="2022" name="Elife">
        <title>Obligate sexual reproduction of a homothallic fungus closely related to the Cryptococcus pathogenic species complex.</title>
        <authorList>
            <person name="Passer A.R."/>
            <person name="Clancey S.A."/>
            <person name="Shea T."/>
            <person name="David-Palma M."/>
            <person name="Averette A.F."/>
            <person name="Boekhout T."/>
            <person name="Porcel B.M."/>
            <person name="Nowrousian M."/>
            <person name="Cuomo C.A."/>
            <person name="Sun S."/>
            <person name="Heitman J."/>
            <person name="Coelho M.A."/>
        </authorList>
    </citation>
    <scope>NUCLEOTIDE SEQUENCE</scope>
    <source>
        <strain evidence="4">CBS 7841</strain>
    </source>
</reference>
<evidence type="ECO:0000256" key="3">
    <source>
        <dbReference type="SAM" id="MobiDB-lite"/>
    </source>
</evidence>
<protein>
    <submittedName>
        <fullName evidence="4">Uncharacterized protein</fullName>
    </submittedName>
</protein>
<dbReference type="PROSITE" id="PS00463">
    <property type="entry name" value="ZN2_CY6_FUNGAL_1"/>
    <property type="match status" value="1"/>
</dbReference>
<organism evidence="4 5">
    <name type="scientific">Cryptococcus depauperatus CBS 7841</name>
    <dbReference type="NCBI Taxonomy" id="1295531"/>
    <lineage>
        <taxon>Eukaryota</taxon>
        <taxon>Fungi</taxon>
        <taxon>Dikarya</taxon>
        <taxon>Basidiomycota</taxon>
        <taxon>Agaricomycotina</taxon>
        <taxon>Tremellomycetes</taxon>
        <taxon>Tremellales</taxon>
        <taxon>Cryptococcaceae</taxon>
        <taxon>Cryptococcus</taxon>
    </lineage>
</organism>
<proteinExistence type="predicted"/>
<evidence type="ECO:0000256" key="2">
    <source>
        <dbReference type="ARBA" id="ARBA00023242"/>
    </source>
</evidence>
<dbReference type="GO" id="GO:0000981">
    <property type="term" value="F:DNA-binding transcription factor activity, RNA polymerase II-specific"/>
    <property type="evidence" value="ECO:0007669"/>
    <property type="project" value="InterPro"/>
</dbReference>
<evidence type="ECO:0000313" key="5">
    <source>
        <dbReference type="Proteomes" id="UP000094043"/>
    </source>
</evidence>
<dbReference type="GeneID" id="91088928"/>
<accession>A0A1E3IL89</accession>
<dbReference type="Pfam" id="PF00172">
    <property type="entry name" value="Zn_clus"/>
    <property type="match status" value="1"/>
</dbReference>
<dbReference type="PANTHER" id="PTHR37534">
    <property type="entry name" value="TRANSCRIPTIONAL ACTIVATOR PROTEIN UGA3"/>
    <property type="match status" value="1"/>
</dbReference>
<comment type="subcellular location">
    <subcellularLocation>
        <location evidence="1">Nucleus</location>
    </subcellularLocation>
</comment>
<dbReference type="Gene3D" id="4.10.240.10">
    <property type="entry name" value="Zn(2)-C6 fungal-type DNA-binding domain"/>
    <property type="match status" value="1"/>
</dbReference>
<keyword evidence="2" id="KW-0539">Nucleus</keyword>
<evidence type="ECO:0000256" key="1">
    <source>
        <dbReference type="ARBA" id="ARBA00004123"/>
    </source>
</evidence>
<dbReference type="GO" id="GO:0008270">
    <property type="term" value="F:zinc ion binding"/>
    <property type="evidence" value="ECO:0007669"/>
    <property type="project" value="InterPro"/>
</dbReference>
<dbReference type="VEuPathDB" id="FungiDB:L203_02072"/>
<sequence length="792" mass="87659">MDDPTHYPPYSSSTTMDPRQRESIAQLIPCELDLDGSATTISSTSPPLPSSSTGFSEMADMTVGNVESADGIDGNEGKKKIERRRTGCLSCRVRKKKCDEARPVCATCTRLGIKCMGYGVKRPGWLRGKENAAKAKEHLKATVVKRSAATKGKQLDSPEQDSAVDRSIFVSSTVDLSLDDSNWKDGSMMSRTWQNPAKNLYESVYREQYEECFDASDNELTGVASLSYVDGVNQPFAVPASNLEMESSTKSMFSRAGQETNSELDELWTSFVGNTCPVSWDTIPTQSLLIQPPMQPSTYFHVSSPTTDLSLALPQPPSQRTPNDMNYLKHYLQVVMPVQYPVRGISLAMGDFIAPLALSDSSVLASISSLAALHLVSQRTKNRNRLFTVPPSSSHTTSASIITPASGTFRVGSGSISEIGDDEAIVATASHHRALKRLRFLSLKDLTQEEVIVSVLSAISYHIFSGGTSRHLKEILEINQKCLAAAIASSPELSQDESSTAPIPTSPWHRYRCHIEHMLWTDIIASVSIGVTSRLLPTYRKILLHLPTDRVVTRGTGATVFVLMDKVMGCDSTTLLAYAEIAALHEWRTKVERLGCLSFKELLRRASDVEKLFDERSWRESHLLGYHDYQDPCTEREEWSGGASRGLRRIMSEVYYGGARVFLASVVNGSWPKVPDVASAVQDTLQALNRLSLEYPHMSGMNRTLVLPITLAGVHCDTLTQRDFIRSCFEKMGPDAKAFGNTAPAMELIEEVWRRRAEAEEKYNEKGQETNKSVDWRNVMKDLGWESGILLI</sequence>
<feature type="region of interest" description="Disordered" evidence="3">
    <location>
        <begin position="36"/>
        <end position="55"/>
    </location>
</feature>
<dbReference type="Pfam" id="PF11951">
    <property type="entry name" value="Fungal_trans_2"/>
    <property type="match status" value="1"/>
</dbReference>
<dbReference type="Proteomes" id="UP000094043">
    <property type="component" value="Chromosome 5"/>
</dbReference>
<feature type="region of interest" description="Disordered" evidence="3">
    <location>
        <begin position="1"/>
        <end position="23"/>
    </location>
</feature>
<name>A0A1E3IL89_9TREE</name>
<dbReference type="CDD" id="cd00067">
    <property type="entry name" value="GAL4"/>
    <property type="match status" value="1"/>
</dbReference>
<dbReference type="RefSeq" id="XP_066070193.1">
    <property type="nucleotide sequence ID" value="XM_066214096.1"/>
</dbReference>
<evidence type="ECO:0000313" key="4">
    <source>
        <dbReference type="EMBL" id="WVN89493.1"/>
    </source>
</evidence>
<dbReference type="PROSITE" id="PS50048">
    <property type="entry name" value="ZN2_CY6_FUNGAL_2"/>
    <property type="match status" value="1"/>
</dbReference>
<gene>
    <name evidence="4" type="ORF">L203_104718</name>
</gene>
<reference evidence="4" key="1">
    <citation type="submission" date="2016-06" db="EMBL/GenBank/DDBJ databases">
        <authorList>
            <person name="Cuomo C."/>
            <person name="Litvintseva A."/>
            <person name="Heitman J."/>
            <person name="Chen Y."/>
            <person name="Sun S."/>
            <person name="Springer D."/>
            <person name="Dromer F."/>
            <person name="Young S."/>
            <person name="Zeng Q."/>
            <person name="Chapman S."/>
            <person name="Gujja S."/>
            <person name="Saif S."/>
            <person name="Birren B."/>
        </authorList>
    </citation>
    <scope>NUCLEOTIDE SEQUENCE</scope>
    <source>
        <strain evidence="4">CBS 7841</strain>
    </source>
</reference>
<reference evidence="4" key="3">
    <citation type="submission" date="2024-01" db="EMBL/GenBank/DDBJ databases">
        <authorList>
            <person name="Coelho M.A."/>
            <person name="David-Palma M."/>
            <person name="Shea T."/>
            <person name="Sun S."/>
            <person name="Cuomo C.A."/>
            <person name="Heitman J."/>
        </authorList>
    </citation>
    <scope>NUCLEOTIDE SEQUENCE</scope>
    <source>
        <strain evidence="4">CBS 7841</strain>
    </source>
</reference>
<dbReference type="PANTHER" id="PTHR37534:SF20">
    <property type="entry name" value="PRO1A C6 ZINK-FINGER PROTEIN"/>
    <property type="match status" value="1"/>
</dbReference>